<organism evidence="1 2">
    <name type="scientific">Romanomermis culicivorax</name>
    <name type="common">Nematode worm</name>
    <dbReference type="NCBI Taxonomy" id="13658"/>
    <lineage>
        <taxon>Eukaryota</taxon>
        <taxon>Metazoa</taxon>
        <taxon>Ecdysozoa</taxon>
        <taxon>Nematoda</taxon>
        <taxon>Enoplea</taxon>
        <taxon>Dorylaimia</taxon>
        <taxon>Mermithida</taxon>
        <taxon>Mermithoidea</taxon>
        <taxon>Mermithidae</taxon>
        <taxon>Romanomermis</taxon>
    </lineage>
</organism>
<protein>
    <submittedName>
        <fullName evidence="2">Uncharacterized protein</fullName>
    </submittedName>
</protein>
<keyword evidence="1" id="KW-1185">Reference proteome</keyword>
<evidence type="ECO:0000313" key="1">
    <source>
        <dbReference type="Proteomes" id="UP000887565"/>
    </source>
</evidence>
<name>A0A915ICV9_ROMCU</name>
<accession>A0A915ICV9</accession>
<reference evidence="2" key="1">
    <citation type="submission" date="2022-11" db="UniProtKB">
        <authorList>
            <consortium name="WormBaseParasite"/>
        </authorList>
    </citation>
    <scope>IDENTIFICATION</scope>
</reference>
<dbReference type="WBParaSite" id="nRc.2.0.1.t11732-RA">
    <property type="protein sequence ID" value="nRc.2.0.1.t11732-RA"/>
    <property type="gene ID" value="nRc.2.0.1.g11732"/>
</dbReference>
<sequence>MCIQKFDDKRTKKKLENVEENITKNNKYPMHHIWDFAHRGKLWGEVFGYGESDGCRHVTQKVILNVNKRIPAIFEVEGISAMSNSMDP</sequence>
<dbReference type="Proteomes" id="UP000887565">
    <property type="component" value="Unplaced"/>
</dbReference>
<dbReference type="AlphaFoldDB" id="A0A915ICV9"/>
<evidence type="ECO:0000313" key="2">
    <source>
        <dbReference type="WBParaSite" id="nRc.2.0.1.t11732-RA"/>
    </source>
</evidence>
<proteinExistence type="predicted"/>